<comment type="caution">
    <text evidence="2">The sequence shown here is derived from an EMBL/GenBank/DDBJ whole genome shotgun (WGS) entry which is preliminary data.</text>
</comment>
<feature type="compositionally biased region" description="Basic and acidic residues" evidence="1">
    <location>
        <begin position="30"/>
        <end position="45"/>
    </location>
</feature>
<gene>
    <name evidence="2" type="ORF">RRG08_007066</name>
</gene>
<accession>A0AAE1AAW1</accession>
<keyword evidence="3" id="KW-1185">Reference proteome</keyword>
<protein>
    <submittedName>
        <fullName evidence="2">Uncharacterized protein</fullName>
    </submittedName>
</protein>
<evidence type="ECO:0000256" key="1">
    <source>
        <dbReference type="SAM" id="MobiDB-lite"/>
    </source>
</evidence>
<evidence type="ECO:0000313" key="2">
    <source>
        <dbReference type="EMBL" id="KAK3783656.1"/>
    </source>
</evidence>
<feature type="region of interest" description="Disordered" evidence="1">
    <location>
        <begin position="1"/>
        <end position="45"/>
    </location>
</feature>
<reference evidence="2" key="1">
    <citation type="journal article" date="2023" name="G3 (Bethesda)">
        <title>A reference genome for the long-term kleptoplast-retaining sea slug Elysia crispata morphotype clarki.</title>
        <authorList>
            <person name="Eastman K.E."/>
            <person name="Pendleton A.L."/>
            <person name="Shaikh M.A."/>
            <person name="Suttiyut T."/>
            <person name="Ogas R."/>
            <person name="Tomko P."/>
            <person name="Gavelis G."/>
            <person name="Widhalm J.R."/>
            <person name="Wisecaver J.H."/>
        </authorList>
    </citation>
    <scope>NUCLEOTIDE SEQUENCE</scope>
    <source>
        <strain evidence="2">ECLA1</strain>
    </source>
</reference>
<dbReference type="EMBL" id="JAWDGP010002373">
    <property type="protein sequence ID" value="KAK3783656.1"/>
    <property type="molecule type" value="Genomic_DNA"/>
</dbReference>
<name>A0AAE1AAW1_9GAST</name>
<organism evidence="2 3">
    <name type="scientific">Elysia crispata</name>
    <name type="common">lettuce slug</name>
    <dbReference type="NCBI Taxonomy" id="231223"/>
    <lineage>
        <taxon>Eukaryota</taxon>
        <taxon>Metazoa</taxon>
        <taxon>Spiralia</taxon>
        <taxon>Lophotrochozoa</taxon>
        <taxon>Mollusca</taxon>
        <taxon>Gastropoda</taxon>
        <taxon>Heterobranchia</taxon>
        <taxon>Euthyneura</taxon>
        <taxon>Panpulmonata</taxon>
        <taxon>Sacoglossa</taxon>
        <taxon>Placobranchoidea</taxon>
        <taxon>Plakobranchidae</taxon>
        <taxon>Elysia</taxon>
    </lineage>
</organism>
<dbReference type="Proteomes" id="UP001283361">
    <property type="component" value="Unassembled WGS sequence"/>
</dbReference>
<proteinExistence type="predicted"/>
<feature type="compositionally biased region" description="Polar residues" evidence="1">
    <location>
        <begin position="1"/>
        <end position="12"/>
    </location>
</feature>
<feature type="non-terminal residue" evidence="2">
    <location>
        <position position="45"/>
    </location>
</feature>
<evidence type="ECO:0000313" key="3">
    <source>
        <dbReference type="Proteomes" id="UP001283361"/>
    </source>
</evidence>
<dbReference type="AlphaFoldDB" id="A0AAE1AAW1"/>
<sequence>MKVKVSSETSDPNMELDDSDSDLLPSDLEPQEREDGEIEKSHCSA</sequence>